<keyword evidence="2" id="KW-1185">Reference proteome</keyword>
<evidence type="ECO:0000313" key="2">
    <source>
        <dbReference type="Proteomes" id="UP000294843"/>
    </source>
</evidence>
<name>A0A4R6C3F4_9STAP</name>
<dbReference type="InterPro" id="IPR016891">
    <property type="entry name" value="DUF2321"/>
</dbReference>
<reference evidence="1 2" key="1">
    <citation type="submission" date="2019-01" db="EMBL/GenBank/DDBJ databases">
        <title>Draft genome sequences of the type strains of six Macrococcus species.</title>
        <authorList>
            <person name="Mazhar S."/>
            <person name="Altermann E."/>
            <person name="Hill C."/>
            <person name="Mcauliffe O."/>
        </authorList>
    </citation>
    <scope>NUCLEOTIDE SEQUENCE [LARGE SCALE GENOMIC DNA]</scope>
    <source>
        <strain evidence="1 2">ATCC 51825</strain>
    </source>
</reference>
<dbReference type="OrthoDB" id="2328009at2"/>
<sequence length="180" mass="20120">MVVSIVLTSFRVNWYNLLREGGVFMGYYRGATICLNGHVVSNWDKNYQKHCKECGSQTISSCTNCDAAIEGEYHEPSIMVIGGTYQRPSHCQECGHAYPWTERVINNAVELLSLDENISEEHKLIIKNAFPDLMVETPATPVAVAKYKTYVPKAAETVQNGLKNIFVDVVSEAVKKSIWG</sequence>
<comment type="caution">
    <text evidence="1">The sequence shown here is derived from an EMBL/GenBank/DDBJ whole genome shotgun (WGS) entry which is preliminary data.</text>
</comment>
<evidence type="ECO:0000313" key="1">
    <source>
        <dbReference type="EMBL" id="TDM15721.1"/>
    </source>
</evidence>
<organism evidence="1 2">
    <name type="scientific">Macrococcus bovicus</name>
    <dbReference type="NCBI Taxonomy" id="69968"/>
    <lineage>
        <taxon>Bacteria</taxon>
        <taxon>Bacillati</taxon>
        <taxon>Bacillota</taxon>
        <taxon>Bacilli</taxon>
        <taxon>Bacillales</taxon>
        <taxon>Staphylococcaceae</taxon>
        <taxon>Macrococcus</taxon>
    </lineage>
</organism>
<gene>
    <name evidence="1" type="ORF">ERX55_02100</name>
</gene>
<dbReference type="EMBL" id="SCWF01000001">
    <property type="protein sequence ID" value="TDM15721.1"/>
    <property type="molecule type" value="Genomic_DNA"/>
</dbReference>
<proteinExistence type="predicted"/>
<accession>A0A4R6C3F4</accession>
<dbReference type="Proteomes" id="UP000294843">
    <property type="component" value="Unassembled WGS sequence"/>
</dbReference>
<dbReference type="Pfam" id="PF10083">
    <property type="entry name" value="DUF2321"/>
    <property type="match status" value="1"/>
</dbReference>
<protein>
    <submittedName>
        <fullName evidence="1">DUF2321 domain-containing protein</fullName>
    </submittedName>
</protein>
<dbReference type="AlphaFoldDB" id="A0A4R6C3F4"/>